<gene>
    <name evidence="2" type="ORF">EGR_05497</name>
</gene>
<keyword evidence="1" id="KW-0812">Transmembrane</keyword>
<organism evidence="2 3">
    <name type="scientific">Echinococcus granulosus</name>
    <name type="common">Hydatid tapeworm</name>
    <dbReference type="NCBI Taxonomy" id="6210"/>
    <lineage>
        <taxon>Eukaryota</taxon>
        <taxon>Metazoa</taxon>
        <taxon>Spiralia</taxon>
        <taxon>Lophotrochozoa</taxon>
        <taxon>Platyhelminthes</taxon>
        <taxon>Cestoda</taxon>
        <taxon>Eucestoda</taxon>
        <taxon>Cyclophyllidea</taxon>
        <taxon>Taeniidae</taxon>
        <taxon>Echinococcus</taxon>
        <taxon>Echinococcus granulosus group</taxon>
    </lineage>
</organism>
<dbReference type="GeneID" id="36341212"/>
<evidence type="ECO:0000256" key="1">
    <source>
        <dbReference type="SAM" id="Phobius"/>
    </source>
</evidence>
<dbReference type="RefSeq" id="XP_024350794.1">
    <property type="nucleotide sequence ID" value="XM_024494746.1"/>
</dbReference>
<feature type="transmembrane region" description="Helical" evidence="1">
    <location>
        <begin position="85"/>
        <end position="103"/>
    </location>
</feature>
<dbReference type="AlphaFoldDB" id="W6UEV5"/>
<dbReference type="EMBL" id="APAU02000041">
    <property type="protein sequence ID" value="EUB59598.1"/>
    <property type="molecule type" value="Genomic_DNA"/>
</dbReference>
<accession>W6UEV5</accession>
<keyword evidence="3" id="KW-1185">Reference proteome</keyword>
<sequence length="145" mass="17195">MVNEFSFAKVFHQVAGPEHVHTSEFRMTVCLYVRAWICAELQVFPPNVNSSKKTNLFDKSAKKGRFLYYSVVGIHYFAKLFKMTYILLIVNHFVNVVGFLYCINPRIEFMFKTEVNFKRSLQGLQNRDSFHSDRDECRQKQRKPR</sequence>
<comment type="caution">
    <text evidence="2">The sequence shown here is derived from an EMBL/GenBank/DDBJ whole genome shotgun (WGS) entry which is preliminary data.</text>
</comment>
<dbReference type="Proteomes" id="UP000019149">
    <property type="component" value="Unassembled WGS sequence"/>
</dbReference>
<evidence type="ECO:0000313" key="2">
    <source>
        <dbReference type="EMBL" id="EUB59598.1"/>
    </source>
</evidence>
<keyword evidence="1" id="KW-1133">Transmembrane helix</keyword>
<reference evidence="2 3" key="1">
    <citation type="journal article" date="2013" name="Nat. Genet.">
        <title>The genome of the hydatid tapeworm Echinococcus granulosus.</title>
        <authorList>
            <person name="Zheng H."/>
            <person name="Zhang W."/>
            <person name="Zhang L."/>
            <person name="Zhang Z."/>
            <person name="Li J."/>
            <person name="Lu G."/>
            <person name="Zhu Y."/>
            <person name="Wang Y."/>
            <person name="Huang Y."/>
            <person name="Liu J."/>
            <person name="Kang H."/>
            <person name="Chen J."/>
            <person name="Wang L."/>
            <person name="Chen A."/>
            <person name="Yu S."/>
            <person name="Gao Z."/>
            <person name="Jin L."/>
            <person name="Gu W."/>
            <person name="Wang Z."/>
            <person name="Zhao L."/>
            <person name="Shi B."/>
            <person name="Wen H."/>
            <person name="Lin R."/>
            <person name="Jones M.K."/>
            <person name="Brejova B."/>
            <person name="Vinar T."/>
            <person name="Zhao G."/>
            <person name="McManus D.P."/>
            <person name="Chen Z."/>
            <person name="Zhou Y."/>
            <person name="Wang S."/>
        </authorList>
    </citation>
    <scope>NUCLEOTIDE SEQUENCE [LARGE SCALE GENOMIC DNA]</scope>
</reference>
<keyword evidence="1" id="KW-0472">Membrane</keyword>
<evidence type="ECO:0000313" key="3">
    <source>
        <dbReference type="Proteomes" id="UP000019149"/>
    </source>
</evidence>
<dbReference type="KEGG" id="egl:EGR_05497"/>
<protein>
    <submittedName>
        <fullName evidence="2">Uncharacterized protein</fullName>
    </submittedName>
</protein>
<name>W6UEV5_ECHGR</name>
<proteinExistence type="predicted"/>
<dbReference type="CTD" id="36341212"/>